<evidence type="ECO:0000256" key="1">
    <source>
        <dbReference type="SAM" id="Phobius"/>
    </source>
</evidence>
<proteinExistence type="predicted"/>
<dbReference type="KEGG" id="bcoh:BC6307_09355"/>
<dbReference type="AlphaFoldDB" id="A0A223KPP3"/>
<feature type="transmembrane region" description="Helical" evidence="1">
    <location>
        <begin position="61"/>
        <end position="94"/>
    </location>
</feature>
<keyword evidence="1" id="KW-1133">Transmembrane helix</keyword>
<keyword evidence="1" id="KW-0472">Membrane</keyword>
<sequence>MASIIKKSFYLLMEVNLLFTFVLISYIHIPYFPPIEGILLPVLLAIFIYSFLEKTMKVQTFVLIVFFAPILSIISFAFGYSFILSVVIGSTISWRAFVVFIHGRQLLPRTIFLLTIFWIMFVYFFAVLDKYKYADYLLYLLGFQLLFFLLSRLADSFQRAKVDYTLKGNILKGASYFVGTITIAIIFLSTFGRVIISEGLKSFGWLIGFLFGVLAQPFLYLLSLIDWEYAAVELGEQSSEDEESDVEKWMQEFRDPEAFWDNVIVMAIIFLIIFIVALIYLRKVKVKRLDVEDDVSYNTKTNKWRRKNEWWQKPPKDEVRKLVFDLEKLAYKKGRGRNRNETLEEWLVRESIVSDQFFFLYEKVRYGEMELTEEELILCKELATEIKTTIKKWEKY</sequence>
<protein>
    <recommendedName>
        <fullName evidence="4">DUF4129 domain-containing protein</fullName>
    </recommendedName>
</protein>
<evidence type="ECO:0000313" key="3">
    <source>
        <dbReference type="Proteomes" id="UP000215224"/>
    </source>
</evidence>
<evidence type="ECO:0000313" key="2">
    <source>
        <dbReference type="EMBL" id="AST91471.1"/>
    </source>
</evidence>
<keyword evidence="3" id="KW-1185">Reference proteome</keyword>
<dbReference type="Proteomes" id="UP000215224">
    <property type="component" value="Chromosome"/>
</dbReference>
<dbReference type="STRING" id="1314751.GCA_001591425_00885"/>
<feature type="transmembrane region" description="Helical" evidence="1">
    <location>
        <begin position="9"/>
        <end position="29"/>
    </location>
</feature>
<accession>A0A223KPP3</accession>
<name>A0A223KPP3_9BACI</name>
<feature type="transmembrane region" description="Helical" evidence="1">
    <location>
        <begin position="136"/>
        <end position="154"/>
    </location>
</feature>
<gene>
    <name evidence="2" type="ORF">BC6307_09355</name>
</gene>
<organism evidence="2 3">
    <name type="scientific">Sutcliffiella cohnii</name>
    <dbReference type="NCBI Taxonomy" id="33932"/>
    <lineage>
        <taxon>Bacteria</taxon>
        <taxon>Bacillati</taxon>
        <taxon>Bacillota</taxon>
        <taxon>Bacilli</taxon>
        <taxon>Bacillales</taxon>
        <taxon>Bacillaceae</taxon>
        <taxon>Sutcliffiella</taxon>
    </lineage>
</organism>
<evidence type="ECO:0008006" key="4">
    <source>
        <dbReference type="Google" id="ProtNLM"/>
    </source>
</evidence>
<feature type="transmembrane region" description="Helical" evidence="1">
    <location>
        <begin position="203"/>
        <end position="225"/>
    </location>
</feature>
<reference evidence="2 3" key="1">
    <citation type="submission" date="2016-12" db="EMBL/GenBank/DDBJ databases">
        <title>The whole genome sequencing and assembly of Bacillus cohnii DSM 6307T strain.</title>
        <authorList>
            <person name="Lee Y.-J."/>
            <person name="Yi H."/>
            <person name="Bahn Y.-S."/>
            <person name="Kim J.F."/>
            <person name="Lee D.-W."/>
        </authorList>
    </citation>
    <scope>NUCLEOTIDE SEQUENCE [LARGE SCALE GENOMIC DNA]</scope>
    <source>
        <strain evidence="2 3">DSM 6307</strain>
    </source>
</reference>
<dbReference type="RefSeq" id="WP_066412636.1">
    <property type="nucleotide sequence ID" value="NZ_CP018866.1"/>
</dbReference>
<keyword evidence="1" id="KW-0812">Transmembrane</keyword>
<feature type="transmembrane region" description="Helical" evidence="1">
    <location>
        <begin position="35"/>
        <end position="52"/>
    </location>
</feature>
<feature type="transmembrane region" description="Helical" evidence="1">
    <location>
        <begin position="106"/>
        <end position="124"/>
    </location>
</feature>
<feature type="transmembrane region" description="Helical" evidence="1">
    <location>
        <begin position="174"/>
        <end position="196"/>
    </location>
</feature>
<dbReference type="EMBL" id="CP018866">
    <property type="protein sequence ID" value="AST91471.1"/>
    <property type="molecule type" value="Genomic_DNA"/>
</dbReference>
<feature type="transmembrane region" description="Helical" evidence="1">
    <location>
        <begin position="259"/>
        <end position="281"/>
    </location>
</feature>